<feature type="coiled-coil region" evidence="5">
    <location>
        <begin position="618"/>
        <end position="740"/>
    </location>
</feature>
<dbReference type="GO" id="GO:0005794">
    <property type="term" value="C:Golgi apparatus"/>
    <property type="evidence" value="ECO:0007669"/>
    <property type="project" value="TreeGrafter"/>
</dbReference>
<proteinExistence type="predicted"/>
<gene>
    <name evidence="7" type="ORF">NQ314_010843</name>
</gene>
<protein>
    <recommendedName>
        <fullName evidence="6">GRIP domain-containing protein</fullName>
    </recommendedName>
</protein>
<dbReference type="Gene3D" id="1.10.220.60">
    <property type="entry name" value="GRIP domain"/>
    <property type="match status" value="1"/>
</dbReference>
<reference evidence="7" key="1">
    <citation type="journal article" date="2023" name="Insect Mol. Biol.">
        <title>Genome sequencing provides insights into the evolution of gene families encoding plant cell wall-degrading enzymes in longhorned beetles.</title>
        <authorList>
            <person name="Shin N.R."/>
            <person name="Okamura Y."/>
            <person name="Kirsch R."/>
            <person name="Pauchet Y."/>
        </authorList>
    </citation>
    <scope>NUCLEOTIDE SEQUENCE</scope>
    <source>
        <strain evidence="7">RBIC_L_NR</strain>
    </source>
</reference>
<dbReference type="SMART" id="SM00755">
    <property type="entry name" value="Grip"/>
    <property type="match status" value="1"/>
</dbReference>
<evidence type="ECO:0000256" key="2">
    <source>
        <dbReference type="ARBA" id="ARBA00022490"/>
    </source>
</evidence>
<dbReference type="Proteomes" id="UP001162156">
    <property type="component" value="Unassembled WGS sequence"/>
</dbReference>
<feature type="coiled-coil region" evidence="5">
    <location>
        <begin position="26"/>
        <end position="144"/>
    </location>
</feature>
<feature type="coiled-coil region" evidence="5">
    <location>
        <begin position="548"/>
        <end position="593"/>
    </location>
</feature>
<accession>A0AAV8XN39</accession>
<feature type="coiled-coil region" evidence="5">
    <location>
        <begin position="958"/>
        <end position="1207"/>
    </location>
</feature>
<dbReference type="PANTHER" id="PTHR18902:SF25">
    <property type="entry name" value="GRIP AND COILED-COIL DOMAIN-CONTAINING PROTEIN 2"/>
    <property type="match status" value="1"/>
</dbReference>
<dbReference type="InterPro" id="IPR000237">
    <property type="entry name" value="GRIP_dom"/>
</dbReference>
<evidence type="ECO:0000313" key="7">
    <source>
        <dbReference type="EMBL" id="KAJ8940012.1"/>
    </source>
</evidence>
<dbReference type="SUPFAM" id="SSF57997">
    <property type="entry name" value="Tropomyosin"/>
    <property type="match status" value="1"/>
</dbReference>
<comment type="caution">
    <text evidence="7">The sequence shown here is derived from an EMBL/GenBank/DDBJ whole genome shotgun (WGS) entry which is preliminary data.</text>
</comment>
<feature type="domain" description="GRIP" evidence="6">
    <location>
        <begin position="1358"/>
        <end position="1408"/>
    </location>
</feature>
<feature type="coiled-coil region" evidence="5">
    <location>
        <begin position="418"/>
        <end position="487"/>
    </location>
</feature>
<dbReference type="InterPro" id="IPR051841">
    <property type="entry name" value="MT-Golgi_org_protein"/>
</dbReference>
<feature type="coiled-coil region" evidence="5">
    <location>
        <begin position="178"/>
        <end position="247"/>
    </location>
</feature>
<keyword evidence="3" id="KW-0597">Phosphoprotein</keyword>
<feature type="coiled-coil region" evidence="5">
    <location>
        <begin position="1314"/>
        <end position="1366"/>
    </location>
</feature>
<evidence type="ECO:0000259" key="6">
    <source>
        <dbReference type="PROSITE" id="PS50913"/>
    </source>
</evidence>
<dbReference type="PROSITE" id="PS50913">
    <property type="entry name" value="GRIP"/>
    <property type="match status" value="1"/>
</dbReference>
<name>A0AAV8XN39_9CUCU</name>
<comment type="subcellular location">
    <subcellularLocation>
        <location evidence="1">Cytoplasm</location>
    </subcellularLocation>
</comment>
<dbReference type="Gene3D" id="1.20.5.1160">
    <property type="entry name" value="Vasodilator-stimulated phosphoprotein"/>
    <property type="match status" value="1"/>
</dbReference>
<keyword evidence="2" id="KW-0963">Cytoplasm</keyword>
<feature type="coiled-coil region" evidence="5">
    <location>
        <begin position="787"/>
        <end position="877"/>
    </location>
</feature>
<dbReference type="Gene3D" id="1.10.287.1490">
    <property type="match status" value="1"/>
</dbReference>
<evidence type="ECO:0000256" key="4">
    <source>
        <dbReference type="ARBA" id="ARBA00023054"/>
    </source>
</evidence>
<evidence type="ECO:0000256" key="5">
    <source>
        <dbReference type="SAM" id="Coils"/>
    </source>
</evidence>
<keyword evidence="4 5" id="KW-0175">Coiled coil</keyword>
<evidence type="ECO:0000256" key="1">
    <source>
        <dbReference type="ARBA" id="ARBA00004496"/>
    </source>
</evidence>
<dbReference type="EMBL" id="JANEYF010003027">
    <property type="protein sequence ID" value="KAJ8940012.1"/>
    <property type="molecule type" value="Genomic_DNA"/>
</dbReference>
<evidence type="ECO:0000256" key="3">
    <source>
        <dbReference type="ARBA" id="ARBA00022553"/>
    </source>
</evidence>
<sequence length="1431" mass="166202">MEPSVQNEPKKVNLEELSKEDLVKKCKNLLMIAQKAKQTKNVLQEENTKLKQELKELTQQKLCLVTTIEDLKAKNSSLDSKLQIFEKELRVCQEKFDATDNENVSYKRQVTRLTDENEQLITHLESLEKQIDELNKIGIQQQEQLLELESKSQESKPIVGENKITELQCMLSVSLEEVKKLKTQNLVLNEKVENLHINLSEKDKNIIVISEELKSKCDILKEVTQELKELKEANNDIIKDYDKHKLQCKELSKAIELNEDDISTSEKPDGTIKDLENVNNRLKEKLKLYHSKIIKFAGSAKALKEEKNNILQLFKLYTDQVKNWKEQLDEAGQKLVTHVNQIDLENLKLKESINTLKREEGNRLLEKRSAIESELYDATTNFEKQLEVMKCRNEVEAEALKNQLIESESYCSSLSKDVANTRKIVEEFKNQIELLNTEKEDINKTLLVLKNTNVDLTNEIISVKEENASLVNKLEEYELKYLNLKKETECILTSNREFKNEIDLLTSEKKSINIINKEREASHIIQLEIEQKKLLDCEKLICSLKTQLRKYEDDREHIEATEKQLAERSCEEIKKLVQENRELVALNNALQEKVDHVKHKQLNVSNSECQTGDDLISSSELEEQIINLKRENAELLSEMNEMNQAIKERGENISKLEAHCEEVMKKLQIYETQANKNIDSITEKEEIIKNLTLEIESLKLNKNSDINFNDKVNSGIDDEIHNLKSEIEVLKEKLNSNMDTSYAESETMSTSTMSRTEDINRLKDLEGSWEERYGKLRSLAIKLKGKIRELSDTLTKEQSEKDDLQKKLTVNINTIQVLQNQSDKLEDELENSKQECRQYLNRLNTIAEDISKDKQSLVSKEDIIGELKKEIEDFKNDKQITENWKKQVSAKVQTLRKELEANIMLKKEFENKITKLTAELEAKEQALKFEMECHKQTKNLLDLSNNECKKNSVLSLEMQDYERSVKETSKKLEKQQDQISKLKGQVDSQKSTISALREQIKLLEERVQEEESNFISAAADIDNYKKKVAQLEEEIQQKDDKVQNLTQLLENSRSENEELSTELSKVIAEHQKTNNILKNERDHLRSQMIGLQQHLREVQDSLKLKEDELKIIRNEYDGYKVRAQSVLRQNQNRDVGQEEKLSEEMASLKLQNSKLSNQLEKHIDKLKVLEETNEKLTFEEKEALKRIQELEMEIDDQKKQYTQLFAMHQNTLSEHAETVRSLKVHADTLSQCYRQQIADQEIRHNREIIELQSRIEKAPSPVETTAVLSTMTREEGEGSESIESNNVPNVHPVPLERLLGSDSDQEVVYLKKQLNEQESKLSHLTALLADTEQDLAKHVQMNKLLKEEIRRQQRSVEREKHAENLEYLKNVVFKFVTLNSGDERTRLVPVLNTILKLSPEETQKLNMVAKGDTGLKGWTNYLPTWSSPNKP</sequence>
<dbReference type="PANTHER" id="PTHR18902">
    <property type="entry name" value="NUCLEAR MITOTIC APPARATUS PROTEIN 1-RELATED"/>
    <property type="match status" value="1"/>
</dbReference>
<feature type="coiled-coil region" evidence="5">
    <location>
        <begin position="272"/>
        <end position="359"/>
    </location>
</feature>
<keyword evidence="8" id="KW-1185">Reference proteome</keyword>
<evidence type="ECO:0000313" key="8">
    <source>
        <dbReference type="Proteomes" id="UP001162156"/>
    </source>
</evidence>
<dbReference type="Pfam" id="PF01465">
    <property type="entry name" value="GRIP"/>
    <property type="match status" value="1"/>
</dbReference>
<organism evidence="7 8">
    <name type="scientific">Rhamnusium bicolor</name>
    <dbReference type="NCBI Taxonomy" id="1586634"/>
    <lineage>
        <taxon>Eukaryota</taxon>
        <taxon>Metazoa</taxon>
        <taxon>Ecdysozoa</taxon>
        <taxon>Arthropoda</taxon>
        <taxon>Hexapoda</taxon>
        <taxon>Insecta</taxon>
        <taxon>Pterygota</taxon>
        <taxon>Neoptera</taxon>
        <taxon>Endopterygota</taxon>
        <taxon>Coleoptera</taxon>
        <taxon>Polyphaga</taxon>
        <taxon>Cucujiformia</taxon>
        <taxon>Chrysomeloidea</taxon>
        <taxon>Cerambycidae</taxon>
        <taxon>Lepturinae</taxon>
        <taxon>Rhagiini</taxon>
        <taxon>Rhamnusium</taxon>
    </lineage>
</organism>